<keyword evidence="3" id="KW-1185">Reference proteome</keyword>
<organism evidence="2 3">
    <name type="scientific">Pleurodeles waltl</name>
    <name type="common">Iberian ribbed newt</name>
    <dbReference type="NCBI Taxonomy" id="8319"/>
    <lineage>
        <taxon>Eukaryota</taxon>
        <taxon>Metazoa</taxon>
        <taxon>Chordata</taxon>
        <taxon>Craniata</taxon>
        <taxon>Vertebrata</taxon>
        <taxon>Euteleostomi</taxon>
        <taxon>Amphibia</taxon>
        <taxon>Batrachia</taxon>
        <taxon>Caudata</taxon>
        <taxon>Salamandroidea</taxon>
        <taxon>Salamandridae</taxon>
        <taxon>Pleurodelinae</taxon>
        <taxon>Pleurodeles</taxon>
    </lineage>
</organism>
<accession>A0AAV7PVR5</accession>
<dbReference type="Gene3D" id="3.60.10.10">
    <property type="entry name" value="Endonuclease/exonuclease/phosphatase"/>
    <property type="match status" value="1"/>
</dbReference>
<dbReference type="SUPFAM" id="SSF56219">
    <property type="entry name" value="DNase I-like"/>
    <property type="match status" value="1"/>
</dbReference>
<gene>
    <name evidence="2" type="ORF">NDU88_010359</name>
</gene>
<dbReference type="Proteomes" id="UP001066276">
    <property type="component" value="Chromosome 7"/>
</dbReference>
<dbReference type="InterPro" id="IPR036691">
    <property type="entry name" value="Endo/exonu/phosph_ase_sf"/>
</dbReference>
<evidence type="ECO:0000313" key="3">
    <source>
        <dbReference type="Proteomes" id="UP001066276"/>
    </source>
</evidence>
<evidence type="ECO:0000256" key="1">
    <source>
        <dbReference type="SAM" id="MobiDB-lite"/>
    </source>
</evidence>
<dbReference type="EMBL" id="JANPWB010000011">
    <property type="protein sequence ID" value="KAJ1132029.1"/>
    <property type="molecule type" value="Genomic_DNA"/>
</dbReference>
<comment type="caution">
    <text evidence="2">The sequence shown here is derived from an EMBL/GenBank/DDBJ whole genome shotgun (WGS) entry which is preliminary data.</text>
</comment>
<dbReference type="AlphaFoldDB" id="A0AAV7PVR5"/>
<name>A0AAV7PVR5_PLEWA</name>
<sequence length="213" mass="22947">MGKDRTGKQPLSSQQRIDQFCPPGSGDPVSGSPVAEGAKDELAELKTKVAQLMTRMGELHHLAEDAENRSRCVVGFPEGVEASQVVASGLRGRHAACILASSLHTQHPLMQVLSWNVNGLLDKIKRSTVFNALRRYTTSMVLLQKTHLLGTHCSMLARGGHDRVYQADFSKGSRGVAALLHRSLPIVITGTQLDPQGRYAVVSGMLGGSRLIS</sequence>
<proteinExistence type="predicted"/>
<feature type="compositionally biased region" description="Low complexity" evidence="1">
    <location>
        <begin position="22"/>
        <end position="34"/>
    </location>
</feature>
<reference evidence="2" key="1">
    <citation type="journal article" date="2022" name="bioRxiv">
        <title>Sequencing and chromosome-scale assembly of the giantPleurodeles waltlgenome.</title>
        <authorList>
            <person name="Brown T."/>
            <person name="Elewa A."/>
            <person name="Iarovenko S."/>
            <person name="Subramanian E."/>
            <person name="Araus A.J."/>
            <person name="Petzold A."/>
            <person name="Susuki M."/>
            <person name="Suzuki K.-i.T."/>
            <person name="Hayashi T."/>
            <person name="Toyoda A."/>
            <person name="Oliveira C."/>
            <person name="Osipova E."/>
            <person name="Leigh N.D."/>
            <person name="Simon A."/>
            <person name="Yun M.H."/>
        </authorList>
    </citation>
    <scope>NUCLEOTIDE SEQUENCE</scope>
    <source>
        <strain evidence="2">20211129_DDA</strain>
        <tissue evidence="2">Liver</tissue>
    </source>
</reference>
<protein>
    <submittedName>
        <fullName evidence="2">Uncharacterized protein</fullName>
    </submittedName>
</protein>
<evidence type="ECO:0000313" key="2">
    <source>
        <dbReference type="EMBL" id="KAJ1132029.1"/>
    </source>
</evidence>
<feature type="region of interest" description="Disordered" evidence="1">
    <location>
        <begin position="1"/>
        <end position="36"/>
    </location>
</feature>